<evidence type="ECO:0000259" key="9">
    <source>
        <dbReference type="PROSITE" id="PS51007"/>
    </source>
</evidence>
<name>A0A347TMQ7_9BACT</name>
<protein>
    <submittedName>
        <fullName evidence="11">Cytochrome C</fullName>
    </submittedName>
    <submittedName>
        <fullName evidence="10">Monoheme c-type cytochrome</fullName>
    </submittedName>
</protein>
<evidence type="ECO:0000256" key="6">
    <source>
        <dbReference type="PROSITE-ProRule" id="PRU00433"/>
    </source>
</evidence>
<dbReference type="Proteomes" id="UP000264693">
    <property type="component" value="Chromosome"/>
</dbReference>
<dbReference type="Proteomes" id="UP000224740">
    <property type="component" value="Unassembled WGS sequence"/>
</dbReference>
<sequence length="144" mass="16312">MKIKNIIGLVLSILIIVLMIFLISQEENEVKESVKEIQKKEKNKVVSYKNEEEQKLDELKKQAGETTLQKVSNLYVIKCSSCHGKSGKGTKVAPSISGKSVDYILNKLNDYRNNRVKNSLMKGLLNNAKKEDLEILAKEISNFK</sequence>
<dbReference type="EMBL" id="CP032101">
    <property type="protein sequence ID" value="AXX87885.1"/>
    <property type="molecule type" value="Genomic_DNA"/>
</dbReference>
<dbReference type="KEGG" id="amar:AMRN_2173"/>
<evidence type="ECO:0000256" key="5">
    <source>
        <dbReference type="ARBA" id="ARBA00023004"/>
    </source>
</evidence>
<dbReference type="PANTHER" id="PTHR33751">
    <property type="entry name" value="CBB3-TYPE CYTOCHROME C OXIDASE SUBUNIT FIXP"/>
    <property type="match status" value="1"/>
</dbReference>
<dbReference type="Pfam" id="PF00034">
    <property type="entry name" value="Cytochrom_C"/>
    <property type="match status" value="1"/>
</dbReference>
<keyword evidence="8" id="KW-0812">Transmembrane</keyword>
<evidence type="ECO:0000256" key="4">
    <source>
        <dbReference type="ARBA" id="ARBA00022982"/>
    </source>
</evidence>
<keyword evidence="7" id="KW-0175">Coiled coil</keyword>
<dbReference type="InterPro" id="IPR009056">
    <property type="entry name" value="Cyt_c-like_dom"/>
</dbReference>
<proteinExistence type="predicted"/>
<dbReference type="RefSeq" id="WP_099311036.1">
    <property type="nucleotide sequence ID" value="NZ_CP032101.1"/>
</dbReference>
<dbReference type="PROSITE" id="PS51007">
    <property type="entry name" value="CYTC"/>
    <property type="match status" value="1"/>
</dbReference>
<dbReference type="EMBL" id="NXAO01000028">
    <property type="protein sequence ID" value="PHO15410.1"/>
    <property type="molecule type" value="Genomic_DNA"/>
</dbReference>
<keyword evidence="2 6" id="KW-0349">Heme</keyword>
<evidence type="ECO:0000256" key="1">
    <source>
        <dbReference type="ARBA" id="ARBA00022448"/>
    </source>
</evidence>
<keyword evidence="8" id="KW-0472">Membrane</keyword>
<keyword evidence="5 6" id="KW-0408">Iron</keyword>
<keyword evidence="8" id="KW-1133">Transmembrane helix</keyword>
<dbReference type="GO" id="GO:0009055">
    <property type="term" value="F:electron transfer activity"/>
    <property type="evidence" value="ECO:0007669"/>
    <property type="project" value="InterPro"/>
</dbReference>
<evidence type="ECO:0000256" key="2">
    <source>
        <dbReference type="ARBA" id="ARBA00022617"/>
    </source>
</evidence>
<dbReference type="SUPFAM" id="SSF46626">
    <property type="entry name" value="Cytochrome c"/>
    <property type="match status" value="1"/>
</dbReference>
<keyword evidence="1" id="KW-0813">Transport</keyword>
<reference evidence="12" key="1">
    <citation type="submission" date="2017-09" db="EMBL/GenBank/DDBJ databases">
        <title>Arcobacter canalis sp. nov., a new species isolated from a water canal contaminated with urban sewage.</title>
        <authorList>
            <person name="Perez-Cataluna A."/>
            <person name="Salas-Masso N."/>
            <person name="Figueras M.J."/>
        </authorList>
    </citation>
    <scope>NUCLEOTIDE SEQUENCE [LARGE SCALE GENOMIC DNA]</scope>
    <source>
        <strain evidence="12">CECT 7727</strain>
    </source>
</reference>
<evidence type="ECO:0000313" key="10">
    <source>
        <dbReference type="EMBL" id="AXX87885.1"/>
    </source>
</evidence>
<evidence type="ECO:0000256" key="3">
    <source>
        <dbReference type="ARBA" id="ARBA00022723"/>
    </source>
</evidence>
<evidence type="ECO:0000313" key="11">
    <source>
        <dbReference type="EMBL" id="PHO15410.1"/>
    </source>
</evidence>
<accession>A0A347TMQ7</accession>
<feature type="coiled-coil region" evidence="7">
    <location>
        <begin position="23"/>
        <end position="69"/>
    </location>
</feature>
<keyword evidence="12" id="KW-1185">Reference proteome</keyword>
<evidence type="ECO:0000256" key="7">
    <source>
        <dbReference type="SAM" id="Coils"/>
    </source>
</evidence>
<keyword evidence="3 6" id="KW-0479">Metal-binding</keyword>
<feature type="transmembrane region" description="Helical" evidence="8">
    <location>
        <begin position="6"/>
        <end position="23"/>
    </location>
</feature>
<dbReference type="AlphaFoldDB" id="A0A347TMQ7"/>
<reference evidence="11" key="2">
    <citation type="submission" date="2017-09" db="EMBL/GenBank/DDBJ databases">
        <authorList>
            <person name="Perez-Cataluna A."/>
            <person name="Figueras M.J."/>
            <person name="Salas-Masso N."/>
        </authorList>
    </citation>
    <scope>NUCLEOTIDE SEQUENCE</scope>
    <source>
        <strain evidence="11">CECT 7727</strain>
    </source>
</reference>
<gene>
    <name evidence="10" type="primary">nosC2</name>
    <name evidence="10" type="ORF">AMRN_2173</name>
    <name evidence="11" type="ORF">CPH92_07050</name>
</gene>
<feature type="domain" description="Cytochrome c" evidence="9">
    <location>
        <begin position="59"/>
        <end position="144"/>
    </location>
</feature>
<keyword evidence="4" id="KW-0249">Electron transport</keyword>
<evidence type="ECO:0000256" key="8">
    <source>
        <dbReference type="SAM" id="Phobius"/>
    </source>
</evidence>
<dbReference type="Gene3D" id="1.10.760.10">
    <property type="entry name" value="Cytochrome c-like domain"/>
    <property type="match status" value="1"/>
</dbReference>
<organism evidence="10 13">
    <name type="scientific">Malaciobacter marinus</name>
    <dbReference type="NCBI Taxonomy" id="505249"/>
    <lineage>
        <taxon>Bacteria</taxon>
        <taxon>Pseudomonadati</taxon>
        <taxon>Campylobacterota</taxon>
        <taxon>Epsilonproteobacteria</taxon>
        <taxon>Campylobacterales</taxon>
        <taxon>Arcobacteraceae</taxon>
        <taxon>Malaciobacter</taxon>
    </lineage>
</organism>
<evidence type="ECO:0000313" key="12">
    <source>
        <dbReference type="Proteomes" id="UP000224740"/>
    </source>
</evidence>
<dbReference type="GO" id="GO:0020037">
    <property type="term" value="F:heme binding"/>
    <property type="evidence" value="ECO:0007669"/>
    <property type="project" value="InterPro"/>
</dbReference>
<dbReference type="PANTHER" id="PTHR33751:SF9">
    <property type="entry name" value="CYTOCHROME C4"/>
    <property type="match status" value="1"/>
</dbReference>
<dbReference type="InterPro" id="IPR036909">
    <property type="entry name" value="Cyt_c-like_dom_sf"/>
</dbReference>
<dbReference type="InterPro" id="IPR050597">
    <property type="entry name" value="Cytochrome_c_Oxidase_Subunit"/>
</dbReference>
<dbReference type="GO" id="GO:0046872">
    <property type="term" value="F:metal ion binding"/>
    <property type="evidence" value="ECO:0007669"/>
    <property type="project" value="UniProtKB-KW"/>
</dbReference>
<evidence type="ECO:0000313" key="13">
    <source>
        <dbReference type="Proteomes" id="UP000264693"/>
    </source>
</evidence>
<reference evidence="10 13" key="3">
    <citation type="submission" date="2018-08" db="EMBL/GenBank/DDBJ databases">
        <title>Complete genome of the Arcobacter marinus type strain JCM 15502.</title>
        <authorList>
            <person name="Miller W.G."/>
            <person name="Yee E."/>
            <person name="Huynh S."/>
            <person name="Parker C.T."/>
        </authorList>
    </citation>
    <scope>NUCLEOTIDE SEQUENCE [LARGE SCALE GENOMIC DNA]</scope>
    <source>
        <strain evidence="10 13">JCM 15502</strain>
    </source>
</reference>